<dbReference type="PROSITE" id="PS00491">
    <property type="entry name" value="PROLINE_PEPTIDASE"/>
    <property type="match status" value="1"/>
</dbReference>
<evidence type="ECO:0000259" key="3">
    <source>
        <dbReference type="Pfam" id="PF00557"/>
    </source>
</evidence>
<evidence type="ECO:0000256" key="2">
    <source>
        <dbReference type="ARBA" id="ARBA00022801"/>
    </source>
</evidence>
<protein>
    <submittedName>
        <fullName evidence="5">Aminopeptidase P family protein</fullName>
    </submittedName>
</protein>
<dbReference type="PANTHER" id="PTHR46112">
    <property type="entry name" value="AMINOPEPTIDASE"/>
    <property type="match status" value="1"/>
</dbReference>
<sequence length="360" mass="38506">MDHRLAQLRALMAEQTITALLVGSATNRRYLSGFTGSYGWLLLTADAAIIFTDSRYTIQAAHEAPNFTFCEVNYAERPLPKLLKAMAEELGLQTIACEAAHLTLAEHQQLEKALGSAISLDPKQNLVESLREVKDETELTTLRRAITLTDAALAAVLERITPQTTEREAAWMLEVAMRLGGAEAISFPIIVAAGPNSALPHAQPGDTPLGEGQPIVIDMGARVDGYHADLTRTIALGTPDARFWEIYDIVLAAQRNAIAGLRPGLATHEADALARDVITAAGYGDQFGHGLGHGVGLNIHEAPGLRRAAANAPAVHLRPGMVTSIEPGIYIEGWGGIRIEDLALITADGAEVLSQAPKLR</sequence>
<gene>
    <name evidence="5" type="ORF">EI684_16210</name>
</gene>
<comment type="caution">
    <text evidence="5">The sequence shown here is derived from an EMBL/GenBank/DDBJ whole genome shotgun (WGS) entry which is preliminary data.</text>
</comment>
<dbReference type="InterPro" id="IPR029149">
    <property type="entry name" value="Creatin/AminoP/Spt16_N"/>
</dbReference>
<feature type="domain" description="Peptidase M24" evidence="3">
    <location>
        <begin position="142"/>
        <end position="347"/>
    </location>
</feature>
<dbReference type="Gene3D" id="3.90.230.10">
    <property type="entry name" value="Creatinase/methionine aminopeptidase superfamily"/>
    <property type="match status" value="1"/>
</dbReference>
<dbReference type="Gene3D" id="3.40.350.10">
    <property type="entry name" value="Creatinase/prolidase N-terminal domain"/>
    <property type="match status" value="1"/>
</dbReference>
<evidence type="ECO:0000256" key="1">
    <source>
        <dbReference type="ARBA" id="ARBA00022723"/>
    </source>
</evidence>
<dbReference type="Pfam" id="PF01321">
    <property type="entry name" value="Creatinase_N"/>
    <property type="match status" value="1"/>
</dbReference>
<dbReference type="PRINTS" id="PR00599">
    <property type="entry name" value="MAPEPTIDASE"/>
</dbReference>
<dbReference type="Proteomes" id="UP000280307">
    <property type="component" value="Unassembled WGS sequence"/>
</dbReference>
<dbReference type="AlphaFoldDB" id="A0A426TV17"/>
<accession>A0A426TV17</accession>
<evidence type="ECO:0000259" key="4">
    <source>
        <dbReference type="Pfam" id="PF01321"/>
    </source>
</evidence>
<dbReference type="InterPro" id="IPR050659">
    <property type="entry name" value="Peptidase_M24B"/>
</dbReference>
<dbReference type="GO" id="GO:0046872">
    <property type="term" value="F:metal ion binding"/>
    <property type="evidence" value="ECO:0007669"/>
    <property type="project" value="UniProtKB-KW"/>
</dbReference>
<dbReference type="GO" id="GO:0008235">
    <property type="term" value="F:metalloexopeptidase activity"/>
    <property type="evidence" value="ECO:0007669"/>
    <property type="project" value="UniProtKB-ARBA"/>
</dbReference>
<proteinExistence type="predicted"/>
<keyword evidence="2" id="KW-0378">Hydrolase</keyword>
<keyword evidence="5" id="KW-0031">Aminopeptidase</keyword>
<dbReference type="InterPro" id="IPR000587">
    <property type="entry name" value="Creatinase_N"/>
</dbReference>
<reference evidence="5 6" key="1">
    <citation type="submission" date="2018-12" db="EMBL/GenBank/DDBJ databases">
        <title>Genome Sequence of Candidatus Viridilinea halotolerans isolated from saline sulfide-rich spring.</title>
        <authorList>
            <person name="Grouzdev D.S."/>
            <person name="Burganskaya E.I."/>
            <person name="Krutkina M.S."/>
            <person name="Sukhacheva M.V."/>
            <person name="Gorlenko V.M."/>
        </authorList>
    </citation>
    <scope>NUCLEOTIDE SEQUENCE [LARGE SCALE GENOMIC DNA]</scope>
    <source>
        <strain evidence="5">Chok-6</strain>
    </source>
</reference>
<dbReference type="GO" id="GO:0004177">
    <property type="term" value="F:aminopeptidase activity"/>
    <property type="evidence" value="ECO:0007669"/>
    <property type="project" value="UniProtKB-KW"/>
</dbReference>
<name>A0A426TV17_9CHLR</name>
<keyword evidence="1" id="KW-0479">Metal-binding</keyword>
<dbReference type="SUPFAM" id="SSF53092">
    <property type="entry name" value="Creatinase/prolidase N-terminal domain"/>
    <property type="match status" value="1"/>
</dbReference>
<dbReference type="InterPro" id="IPR000994">
    <property type="entry name" value="Pept_M24"/>
</dbReference>
<dbReference type="EMBL" id="RSAS01000654">
    <property type="protein sequence ID" value="RRR69249.1"/>
    <property type="molecule type" value="Genomic_DNA"/>
</dbReference>
<dbReference type="InterPro" id="IPR001714">
    <property type="entry name" value="Pept_M24_MAP"/>
</dbReference>
<dbReference type="PANTHER" id="PTHR46112:SF8">
    <property type="entry name" value="CYTOPLASMIC PEPTIDASE PEPQ-RELATED"/>
    <property type="match status" value="1"/>
</dbReference>
<dbReference type="InterPro" id="IPR001131">
    <property type="entry name" value="Peptidase_M24B_aminopep-P_CS"/>
</dbReference>
<dbReference type="InterPro" id="IPR036005">
    <property type="entry name" value="Creatinase/aminopeptidase-like"/>
</dbReference>
<feature type="domain" description="Creatinase N-terminal" evidence="4">
    <location>
        <begin position="4"/>
        <end position="133"/>
    </location>
</feature>
<dbReference type="SUPFAM" id="SSF55920">
    <property type="entry name" value="Creatinase/aminopeptidase"/>
    <property type="match status" value="1"/>
</dbReference>
<evidence type="ECO:0000313" key="6">
    <source>
        <dbReference type="Proteomes" id="UP000280307"/>
    </source>
</evidence>
<keyword evidence="5" id="KW-0645">Protease</keyword>
<evidence type="ECO:0000313" key="5">
    <source>
        <dbReference type="EMBL" id="RRR69249.1"/>
    </source>
</evidence>
<dbReference type="Pfam" id="PF00557">
    <property type="entry name" value="Peptidase_M24"/>
    <property type="match status" value="1"/>
</dbReference>
<organism evidence="5 6">
    <name type="scientific">Candidatus Viridilinea halotolerans</name>
    <dbReference type="NCBI Taxonomy" id="2491704"/>
    <lineage>
        <taxon>Bacteria</taxon>
        <taxon>Bacillati</taxon>
        <taxon>Chloroflexota</taxon>
        <taxon>Chloroflexia</taxon>
        <taxon>Chloroflexales</taxon>
        <taxon>Chloroflexineae</taxon>
        <taxon>Oscillochloridaceae</taxon>
        <taxon>Candidatus Viridilinea</taxon>
    </lineage>
</organism>